<dbReference type="AlphaFoldDB" id="A0A5N5F387"/>
<feature type="region of interest" description="Disordered" evidence="1">
    <location>
        <begin position="140"/>
        <end position="193"/>
    </location>
</feature>
<evidence type="ECO:0000313" key="2">
    <source>
        <dbReference type="EMBL" id="KAB2595660.1"/>
    </source>
</evidence>
<reference evidence="2 3" key="1">
    <citation type="submission" date="2019-09" db="EMBL/GenBank/DDBJ databases">
        <authorList>
            <person name="Ou C."/>
        </authorList>
    </citation>
    <scope>NUCLEOTIDE SEQUENCE [LARGE SCALE GENOMIC DNA]</scope>
    <source>
        <strain evidence="2">S2</strain>
        <tissue evidence="2">Leaf</tissue>
    </source>
</reference>
<feature type="region of interest" description="Disordered" evidence="1">
    <location>
        <begin position="94"/>
        <end position="113"/>
    </location>
</feature>
<feature type="compositionally biased region" description="Polar residues" evidence="1">
    <location>
        <begin position="95"/>
        <end position="112"/>
    </location>
</feature>
<keyword evidence="3" id="KW-1185">Reference proteome</keyword>
<sequence>MDEVAVNHYSQPPMIPCIDQPNHLSNSINFPSSLKRKRSAITWRILRVPKDGRHTWPNDSSKRYGGPMMGNAIQVFGLQQNQAQLGATRIEEINENNYGQGSNNPAYATNRGNKGKSIEEQAHTKNLSIFARMGLKRGTERKNKCIFQPPQKKARKGKGSSSRGRRGRERFKRQDIVNIERMELQDKRECDGS</sequence>
<dbReference type="EMBL" id="SMOL01000781">
    <property type="protein sequence ID" value="KAB2595660.1"/>
    <property type="molecule type" value="Genomic_DNA"/>
</dbReference>
<protein>
    <submittedName>
        <fullName evidence="2">Uncharacterized protein</fullName>
    </submittedName>
</protein>
<accession>A0A5N5F387</accession>
<feature type="compositionally biased region" description="Basic and acidic residues" evidence="1">
    <location>
        <begin position="172"/>
        <end position="193"/>
    </location>
</feature>
<organism evidence="2 3">
    <name type="scientific">Pyrus ussuriensis x Pyrus communis</name>
    <dbReference type="NCBI Taxonomy" id="2448454"/>
    <lineage>
        <taxon>Eukaryota</taxon>
        <taxon>Viridiplantae</taxon>
        <taxon>Streptophyta</taxon>
        <taxon>Embryophyta</taxon>
        <taxon>Tracheophyta</taxon>
        <taxon>Spermatophyta</taxon>
        <taxon>Magnoliopsida</taxon>
        <taxon>eudicotyledons</taxon>
        <taxon>Gunneridae</taxon>
        <taxon>Pentapetalae</taxon>
        <taxon>rosids</taxon>
        <taxon>fabids</taxon>
        <taxon>Rosales</taxon>
        <taxon>Rosaceae</taxon>
        <taxon>Amygdaloideae</taxon>
        <taxon>Maleae</taxon>
        <taxon>Pyrus</taxon>
    </lineage>
</organism>
<reference evidence="2 3" key="3">
    <citation type="submission" date="2019-11" db="EMBL/GenBank/DDBJ databases">
        <title>A de novo genome assembly of a pear dwarfing rootstock.</title>
        <authorList>
            <person name="Wang F."/>
            <person name="Wang J."/>
            <person name="Li S."/>
            <person name="Zhang Y."/>
            <person name="Fang M."/>
            <person name="Ma L."/>
            <person name="Zhao Y."/>
            <person name="Jiang S."/>
        </authorList>
    </citation>
    <scope>NUCLEOTIDE SEQUENCE [LARGE SCALE GENOMIC DNA]</scope>
    <source>
        <strain evidence="2">S2</strain>
        <tissue evidence="2">Leaf</tissue>
    </source>
</reference>
<evidence type="ECO:0000313" key="3">
    <source>
        <dbReference type="Proteomes" id="UP000327157"/>
    </source>
</evidence>
<comment type="caution">
    <text evidence="2">The sequence shown here is derived from an EMBL/GenBank/DDBJ whole genome shotgun (WGS) entry which is preliminary data.</text>
</comment>
<proteinExistence type="predicted"/>
<reference evidence="3" key="2">
    <citation type="submission" date="2019-10" db="EMBL/GenBank/DDBJ databases">
        <title>A de novo genome assembly of a pear dwarfing rootstock.</title>
        <authorList>
            <person name="Wang F."/>
            <person name="Wang J."/>
            <person name="Li S."/>
            <person name="Zhang Y."/>
            <person name="Fang M."/>
            <person name="Ma L."/>
            <person name="Zhao Y."/>
            <person name="Jiang S."/>
        </authorList>
    </citation>
    <scope>NUCLEOTIDE SEQUENCE [LARGE SCALE GENOMIC DNA]</scope>
</reference>
<gene>
    <name evidence="2" type="ORF">D8674_031110</name>
</gene>
<dbReference type="Proteomes" id="UP000327157">
    <property type="component" value="Chromosome 7"/>
</dbReference>
<name>A0A5N5F387_9ROSA</name>
<feature type="compositionally biased region" description="Basic residues" evidence="1">
    <location>
        <begin position="152"/>
        <end position="171"/>
    </location>
</feature>
<evidence type="ECO:0000256" key="1">
    <source>
        <dbReference type="SAM" id="MobiDB-lite"/>
    </source>
</evidence>